<evidence type="ECO:0000256" key="7">
    <source>
        <dbReference type="ARBA" id="ARBA00022801"/>
    </source>
</evidence>
<evidence type="ECO:0000256" key="10">
    <source>
        <dbReference type="ARBA" id="ARBA00023204"/>
    </source>
</evidence>
<comment type="caution">
    <text evidence="18">The sequence shown here is derived from an EMBL/GenBank/DDBJ whole genome shotgun (WGS) entry which is preliminary data.</text>
</comment>
<dbReference type="EC" id="4.2.99.18" evidence="15"/>
<feature type="domain" description="Formamidopyrimidine-DNA glycosylase catalytic" evidence="17">
    <location>
        <begin position="2"/>
        <end position="147"/>
    </location>
</feature>
<comment type="subunit">
    <text evidence="3 15">Monomer.</text>
</comment>
<keyword evidence="6 15" id="KW-0863">Zinc-finger</keyword>
<evidence type="ECO:0000259" key="17">
    <source>
        <dbReference type="PROSITE" id="PS51068"/>
    </source>
</evidence>
<dbReference type="SUPFAM" id="SSF57716">
    <property type="entry name" value="Glucocorticoid receptor-like (DNA-binding domain)"/>
    <property type="match status" value="1"/>
</dbReference>
<dbReference type="InterPro" id="IPR015887">
    <property type="entry name" value="DNA_glyclase_Znf_dom_DNA_BS"/>
</dbReference>
<dbReference type="PROSITE" id="PS51068">
    <property type="entry name" value="FPG_CAT"/>
    <property type="match status" value="1"/>
</dbReference>
<evidence type="ECO:0000256" key="14">
    <source>
        <dbReference type="ARBA" id="ARBA00044632"/>
    </source>
</evidence>
<dbReference type="Proteomes" id="UP000248806">
    <property type="component" value="Unassembled WGS sequence"/>
</dbReference>
<dbReference type="EMBL" id="QKUF01000003">
    <property type="protein sequence ID" value="PZW32871.1"/>
    <property type="molecule type" value="Genomic_DNA"/>
</dbReference>
<keyword evidence="8 15" id="KW-0862">Zinc</keyword>
<evidence type="ECO:0000259" key="16">
    <source>
        <dbReference type="PROSITE" id="PS51066"/>
    </source>
</evidence>
<dbReference type="SMART" id="SM01232">
    <property type="entry name" value="H2TH"/>
    <property type="match status" value="1"/>
</dbReference>
<evidence type="ECO:0000256" key="2">
    <source>
        <dbReference type="ARBA" id="ARBA00009409"/>
    </source>
</evidence>
<dbReference type="GO" id="GO:0003684">
    <property type="term" value="F:damaged DNA binding"/>
    <property type="evidence" value="ECO:0007669"/>
    <property type="project" value="InterPro"/>
</dbReference>
<evidence type="ECO:0000256" key="4">
    <source>
        <dbReference type="ARBA" id="ARBA00022723"/>
    </source>
</evidence>
<dbReference type="FunFam" id="1.10.8.50:FF:000003">
    <property type="entry name" value="Formamidopyrimidine-DNA glycosylase"/>
    <property type="match status" value="1"/>
</dbReference>
<dbReference type="NCBIfam" id="TIGR00577">
    <property type="entry name" value="fpg"/>
    <property type="match status" value="1"/>
</dbReference>
<dbReference type="GO" id="GO:0008270">
    <property type="term" value="F:zinc ion binding"/>
    <property type="evidence" value="ECO:0007669"/>
    <property type="project" value="UniProtKB-UniRule"/>
</dbReference>
<evidence type="ECO:0000256" key="11">
    <source>
        <dbReference type="ARBA" id="ARBA00023239"/>
    </source>
</evidence>
<dbReference type="HAMAP" id="MF_00103">
    <property type="entry name" value="Fapy_DNA_glycosyl"/>
    <property type="match status" value="1"/>
</dbReference>
<feature type="active site" description="Proton donor; for delta-elimination activity" evidence="15">
    <location>
        <position position="294"/>
    </location>
</feature>
<dbReference type="GO" id="GO:0003690">
    <property type="term" value="F:double-stranded DNA binding"/>
    <property type="evidence" value="ECO:0007669"/>
    <property type="project" value="UniProtKB-ARBA"/>
</dbReference>
<keyword evidence="13 15" id="KW-0326">Glycosidase</keyword>
<feature type="binding site" evidence="15">
    <location>
        <position position="144"/>
    </location>
    <ligand>
        <name>DNA</name>
        <dbReference type="ChEBI" id="CHEBI:16991"/>
    </ligand>
</feature>
<feature type="binding site" evidence="15">
    <location>
        <position position="185"/>
    </location>
    <ligand>
        <name>DNA</name>
        <dbReference type="ChEBI" id="CHEBI:16991"/>
    </ligand>
</feature>
<dbReference type="Pfam" id="PF01149">
    <property type="entry name" value="Fapy_DNA_glyco"/>
    <property type="match status" value="1"/>
</dbReference>
<dbReference type="GO" id="GO:0140078">
    <property type="term" value="F:class I DNA-(apurinic or apyrimidinic site) endonuclease activity"/>
    <property type="evidence" value="ECO:0007669"/>
    <property type="project" value="UniProtKB-EC"/>
</dbReference>
<keyword evidence="10 15" id="KW-0234">DNA repair</keyword>
<dbReference type="GO" id="GO:0006284">
    <property type="term" value="P:base-excision repair"/>
    <property type="evidence" value="ECO:0007669"/>
    <property type="project" value="InterPro"/>
</dbReference>
<evidence type="ECO:0000256" key="9">
    <source>
        <dbReference type="ARBA" id="ARBA00023125"/>
    </source>
</evidence>
<dbReference type="InterPro" id="IPR010663">
    <property type="entry name" value="Znf_FPG/IleRS"/>
</dbReference>
<feature type="active site" description="Schiff-base intermediate with DNA" evidence="15">
    <location>
        <position position="2"/>
    </location>
</feature>
<dbReference type="CDD" id="cd08966">
    <property type="entry name" value="EcFpg-like_N"/>
    <property type="match status" value="1"/>
</dbReference>
<dbReference type="PANTHER" id="PTHR22993">
    <property type="entry name" value="FORMAMIDOPYRIMIDINE-DNA GLYCOSYLASE"/>
    <property type="match status" value="1"/>
</dbReference>
<gene>
    <name evidence="15" type="primary">mutM</name>
    <name evidence="15" type="synonym">fpg</name>
    <name evidence="18" type="ORF">EI42_01414</name>
</gene>
<dbReference type="SMART" id="SM00898">
    <property type="entry name" value="Fapy_DNA_glyco"/>
    <property type="match status" value="1"/>
</dbReference>
<dbReference type="PROSITE" id="PS01242">
    <property type="entry name" value="ZF_FPG_1"/>
    <property type="match status" value="1"/>
</dbReference>
<proteinExistence type="inferred from homology"/>
<evidence type="ECO:0000256" key="3">
    <source>
        <dbReference type="ARBA" id="ARBA00011245"/>
    </source>
</evidence>
<evidence type="ECO:0000256" key="8">
    <source>
        <dbReference type="ARBA" id="ARBA00022833"/>
    </source>
</evidence>
<dbReference type="EC" id="3.2.2.23" evidence="15"/>
<evidence type="ECO:0000256" key="13">
    <source>
        <dbReference type="ARBA" id="ARBA00023295"/>
    </source>
</evidence>
<dbReference type="InterPro" id="IPR012319">
    <property type="entry name" value="FPG_cat"/>
</dbReference>
<dbReference type="PROSITE" id="PS51066">
    <property type="entry name" value="ZF_FPG_2"/>
    <property type="match status" value="1"/>
</dbReference>
<evidence type="ECO:0000313" key="19">
    <source>
        <dbReference type="Proteomes" id="UP000248806"/>
    </source>
</evidence>
<dbReference type="InterPro" id="IPR020629">
    <property type="entry name" value="FPG_Glyclase"/>
</dbReference>
<keyword evidence="19" id="KW-1185">Reference proteome</keyword>
<keyword evidence="4 15" id="KW-0479">Metal-binding</keyword>
<dbReference type="OrthoDB" id="9800855at2"/>
<dbReference type="SUPFAM" id="SSF46946">
    <property type="entry name" value="S13-like H2TH domain"/>
    <property type="match status" value="1"/>
</dbReference>
<evidence type="ECO:0000256" key="15">
    <source>
        <dbReference type="HAMAP-Rule" id="MF_00103"/>
    </source>
</evidence>
<keyword evidence="11 15" id="KW-0456">Lyase</keyword>
<dbReference type="Gene3D" id="3.20.190.10">
    <property type="entry name" value="MutM-like, N-terminal"/>
    <property type="match status" value="1"/>
</dbReference>
<feature type="active site" description="Proton donor" evidence="15">
    <location>
        <position position="3"/>
    </location>
</feature>
<comment type="similarity">
    <text evidence="2 15">Belongs to the FPG family.</text>
</comment>
<dbReference type="GO" id="GO:0034039">
    <property type="term" value="F:8-oxo-7,8-dihydroguanine DNA N-glycosylase activity"/>
    <property type="evidence" value="ECO:0007669"/>
    <property type="project" value="TreeGrafter"/>
</dbReference>
<keyword evidence="5 15" id="KW-0227">DNA damage</keyword>
<dbReference type="AlphaFoldDB" id="A0A326U9V3"/>
<dbReference type="InterPro" id="IPR000214">
    <property type="entry name" value="Znf_DNA_glyclase/AP_lyase"/>
</dbReference>
<keyword evidence="9 15" id="KW-0238">DNA-binding</keyword>
<evidence type="ECO:0000256" key="12">
    <source>
        <dbReference type="ARBA" id="ARBA00023268"/>
    </source>
</evidence>
<evidence type="ECO:0000256" key="5">
    <source>
        <dbReference type="ARBA" id="ARBA00022763"/>
    </source>
</evidence>
<keyword evidence="12 15" id="KW-0511">Multifunctional enzyme</keyword>
<comment type="catalytic activity">
    <reaction evidence="1 15">
        <text>Hydrolysis of DNA containing ring-opened 7-methylguanine residues, releasing 2,6-diamino-4-hydroxy-5-(N-methyl)formamidopyrimidine.</text>
        <dbReference type="EC" id="3.2.2.23"/>
    </reaction>
</comment>
<name>A0A326U9V3_THEHA</name>
<dbReference type="NCBIfam" id="NF002211">
    <property type="entry name" value="PRK01103.1"/>
    <property type="match status" value="1"/>
</dbReference>
<feature type="active site" description="Proton donor; for beta-elimination activity" evidence="15">
    <location>
        <position position="59"/>
    </location>
</feature>
<comment type="caution">
    <text evidence="15">Lacks conserved residue(s) required for the propagation of feature annotation.</text>
</comment>
<dbReference type="Pfam" id="PF06831">
    <property type="entry name" value="H2TH"/>
    <property type="match status" value="1"/>
</dbReference>
<keyword evidence="7 15" id="KW-0378">Hydrolase</keyword>
<accession>A0A326U9V3</accession>
<dbReference type="InterPro" id="IPR010979">
    <property type="entry name" value="Ribosomal_uS13-like_H2TH"/>
</dbReference>
<feature type="domain" description="FPG-type" evidence="16">
    <location>
        <begin position="270"/>
        <end position="304"/>
    </location>
</feature>
<comment type="function">
    <text evidence="15">Involved in base excision repair of DNA damaged by oxidation or by mutagenic agents. Acts as DNA glycosylase that recognizes and removes damaged bases. Has a preference for oxidized purines, such as 7,8-dihydro-8-oxoguanine (8-oxoG). Has AP (apurinic/apyrimidinic) lyase activity and introduces nicks in the DNA strand. Cleaves the DNA backbone by beta-delta elimination to generate a single-strand break at the site of the removed base with both 3'- and 5'-phosphates.</text>
</comment>
<comment type="cofactor">
    <cofactor evidence="15">
        <name>Zn(2+)</name>
        <dbReference type="ChEBI" id="CHEBI:29105"/>
    </cofactor>
    <text evidence="15">Binds 1 zinc ion per subunit.</text>
</comment>
<sequence length="308" mass="34493">MPELPEVEYTARQLRSALVGATIREVHLFWERTIGYPDVPTFLAEIAGRTIEGIRRRGKYLILDLSGNLFLSIHRRMTGNLLLLPAGWTLDTSLRERDPAVWNTKGPTFRLDPASGLSYSHELNYCRACLVFEDGRCLLYTDLRKFGRFELWEREREAEAFAQLGPEPLNGEFTVEGFASALAKRKGPIKQVLLDQLVVAGVGNIYADEALFYAGIHPLRSAASLNTDEVKALHTGIVTVLTQSIEHGGTSFSDYRDLWGEAGDNYNHVQVYKQDGKPCSRCGSLIERMIVAQRSTHYCPSCQKPTGV</sequence>
<dbReference type="Gene3D" id="1.10.8.50">
    <property type="match status" value="1"/>
</dbReference>
<evidence type="ECO:0000313" key="18">
    <source>
        <dbReference type="EMBL" id="PZW32871.1"/>
    </source>
</evidence>
<dbReference type="Pfam" id="PF06827">
    <property type="entry name" value="zf-FPG_IleRS"/>
    <property type="match status" value="1"/>
</dbReference>
<organism evidence="18 19">
    <name type="scientific">Thermosporothrix hazakensis</name>
    <dbReference type="NCBI Taxonomy" id="644383"/>
    <lineage>
        <taxon>Bacteria</taxon>
        <taxon>Bacillati</taxon>
        <taxon>Chloroflexota</taxon>
        <taxon>Ktedonobacteria</taxon>
        <taxon>Ktedonobacterales</taxon>
        <taxon>Thermosporotrichaceae</taxon>
        <taxon>Thermosporothrix</taxon>
    </lineage>
</organism>
<evidence type="ECO:0000256" key="1">
    <source>
        <dbReference type="ARBA" id="ARBA00001668"/>
    </source>
</evidence>
<dbReference type="RefSeq" id="WP_111320257.1">
    <property type="nucleotide sequence ID" value="NZ_BIFX01000001.1"/>
</dbReference>
<evidence type="ECO:0000256" key="6">
    <source>
        <dbReference type="ARBA" id="ARBA00022771"/>
    </source>
</evidence>
<dbReference type="InterPro" id="IPR015886">
    <property type="entry name" value="H2TH_FPG"/>
</dbReference>
<dbReference type="SUPFAM" id="SSF81624">
    <property type="entry name" value="N-terminal domain of MutM-like DNA repair proteins"/>
    <property type="match status" value="1"/>
</dbReference>
<protein>
    <recommendedName>
        <fullName evidence="15">Formamidopyrimidine-DNA glycosylase</fullName>
        <shortName evidence="15">Fapy-DNA glycosylase</shortName>
        <ecNumber evidence="15">3.2.2.23</ecNumber>
    </recommendedName>
    <alternativeName>
        <fullName evidence="15">DNA-(apurinic or apyrimidinic site) lyase MutM</fullName>
        <shortName evidence="15">AP lyase MutM</shortName>
        <ecNumber evidence="15">4.2.99.18</ecNumber>
    </alternativeName>
</protein>
<dbReference type="PANTHER" id="PTHR22993:SF9">
    <property type="entry name" value="FORMAMIDOPYRIMIDINE-DNA GLYCOSYLASE"/>
    <property type="match status" value="1"/>
</dbReference>
<comment type="catalytic activity">
    <reaction evidence="14 15">
        <text>2'-deoxyribonucleotide-(2'-deoxyribose 5'-phosphate)-2'-deoxyribonucleotide-DNA = a 3'-end 2'-deoxyribonucleotide-(2,3-dehydro-2,3-deoxyribose 5'-phosphate)-DNA + a 5'-end 5'-phospho-2'-deoxyribonucleoside-DNA + H(+)</text>
        <dbReference type="Rhea" id="RHEA:66592"/>
        <dbReference type="Rhea" id="RHEA-COMP:13180"/>
        <dbReference type="Rhea" id="RHEA-COMP:16897"/>
        <dbReference type="Rhea" id="RHEA-COMP:17067"/>
        <dbReference type="ChEBI" id="CHEBI:15378"/>
        <dbReference type="ChEBI" id="CHEBI:136412"/>
        <dbReference type="ChEBI" id="CHEBI:157695"/>
        <dbReference type="ChEBI" id="CHEBI:167181"/>
        <dbReference type="EC" id="4.2.99.18"/>
    </reaction>
</comment>
<dbReference type="InterPro" id="IPR035937">
    <property type="entry name" value="FPG_N"/>
</dbReference>
<reference evidence="18 19" key="1">
    <citation type="submission" date="2018-06" db="EMBL/GenBank/DDBJ databases">
        <title>Genomic Encyclopedia of Archaeal and Bacterial Type Strains, Phase II (KMG-II): from individual species to whole genera.</title>
        <authorList>
            <person name="Goeker M."/>
        </authorList>
    </citation>
    <scope>NUCLEOTIDE SEQUENCE [LARGE SCALE GENOMIC DNA]</scope>
    <source>
        <strain evidence="18 19">ATCC BAA-1881</strain>
    </source>
</reference>